<dbReference type="PANTHER" id="PTHR35092">
    <property type="entry name" value="CHLORINASE MJ1651"/>
    <property type="match status" value="1"/>
</dbReference>
<dbReference type="InterPro" id="IPR046469">
    <property type="entry name" value="SAM_HAT_N"/>
</dbReference>
<dbReference type="PANTHER" id="PTHR35092:SF1">
    <property type="entry name" value="CHLORINASE MJ1651"/>
    <property type="match status" value="1"/>
</dbReference>
<evidence type="ECO:0000259" key="3">
    <source>
        <dbReference type="Pfam" id="PF01887"/>
    </source>
</evidence>
<dbReference type="PIRSF" id="PIRSF006779">
    <property type="entry name" value="UCP006779"/>
    <property type="match status" value="1"/>
</dbReference>
<feature type="domain" description="S-adenosyl-l-methionine hydroxide adenosyltransferase C-terminal" evidence="4">
    <location>
        <begin position="178"/>
        <end position="260"/>
    </location>
</feature>
<evidence type="ECO:0008006" key="6">
    <source>
        <dbReference type="Google" id="ProtNLM"/>
    </source>
</evidence>
<evidence type="ECO:0000256" key="1">
    <source>
        <dbReference type="ARBA" id="ARBA00022691"/>
    </source>
</evidence>
<dbReference type="InterPro" id="IPR002747">
    <property type="entry name" value="SAM_OH_AdoTrfase"/>
</dbReference>
<reference evidence="5" key="1">
    <citation type="submission" date="2020-02" db="EMBL/GenBank/DDBJ databases">
        <authorList>
            <person name="Meier V. D."/>
        </authorList>
    </citation>
    <scope>NUCLEOTIDE SEQUENCE</scope>
    <source>
        <strain evidence="5">AVDCRST_MAG67</strain>
    </source>
</reference>
<protein>
    <recommendedName>
        <fullName evidence="6">SAM-dependent chlorinase/fluorinase</fullName>
    </recommendedName>
</protein>
<dbReference type="Pfam" id="PF20257">
    <property type="entry name" value="SAM_HAT_C"/>
    <property type="match status" value="1"/>
</dbReference>
<evidence type="ECO:0000313" key="5">
    <source>
        <dbReference type="EMBL" id="CAA9487048.1"/>
    </source>
</evidence>
<dbReference type="Gene3D" id="3.40.50.10790">
    <property type="entry name" value="S-adenosyl-l-methionine hydroxide adenosyltransferase, N-terminal"/>
    <property type="match status" value="1"/>
</dbReference>
<accession>A0A6J4S1H8</accession>
<organism evidence="5">
    <name type="scientific">uncultured Solirubrobacteraceae bacterium</name>
    <dbReference type="NCBI Taxonomy" id="1162706"/>
    <lineage>
        <taxon>Bacteria</taxon>
        <taxon>Bacillati</taxon>
        <taxon>Actinomycetota</taxon>
        <taxon>Thermoleophilia</taxon>
        <taxon>Solirubrobacterales</taxon>
        <taxon>Solirubrobacteraceae</taxon>
        <taxon>environmental samples</taxon>
    </lineage>
</organism>
<name>A0A6J4S1H8_9ACTN</name>
<gene>
    <name evidence="5" type="ORF">AVDCRST_MAG67-2199</name>
</gene>
<dbReference type="Pfam" id="PF01887">
    <property type="entry name" value="SAM_HAT_N"/>
    <property type="match status" value="1"/>
</dbReference>
<dbReference type="SUPFAM" id="SSF102522">
    <property type="entry name" value="Bacterial fluorinating enzyme, N-terminal domain"/>
    <property type="match status" value="1"/>
</dbReference>
<comment type="similarity">
    <text evidence="2">Belongs to the SAM hydrolase / SAM-dependent halogenase family.</text>
</comment>
<dbReference type="SUPFAM" id="SSF101852">
    <property type="entry name" value="Bacterial fluorinating enzyme, C-terminal domain"/>
    <property type="match status" value="1"/>
</dbReference>
<feature type="domain" description="S-adenosyl-l-methionine hydroxide adenosyltransferase N-terminal" evidence="3">
    <location>
        <begin position="4"/>
        <end position="147"/>
    </location>
</feature>
<evidence type="ECO:0000259" key="4">
    <source>
        <dbReference type="Pfam" id="PF20257"/>
    </source>
</evidence>
<dbReference type="AlphaFoldDB" id="A0A6J4S1H8"/>
<dbReference type="Gene3D" id="2.40.30.90">
    <property type="entry name" value="Bacterial fluorinating enzyme like"/>
    <property type="match status" value="1"/>
</dbReference>
<proteinExistence type="inferred from homology"/>
<dbReference type="InterPro" id="IPR023228">
    <property type="entry name" value="SAM_OH_AdoTrfase_N_sf"/>
</dbReference>
<keyword evidence="1" id="KW-0949">S-adenosyl-L-methionine</keyword>
<dbReference type="InterPro" id="IPR023227">
    <property type="entry name" value="SAM_OH_AdoTrfase_C_sf"/>
</dbReference>
<sequence length="266" mass="27465">MAVVTFLSDYGLDDDFVGVCHGVIAQIAPQTRVIDVTHGIARHDVRAGALALQRALPYMPAGVHLAVVDPEVGAQRRAVALACAEQGRLLVGPDNGLLSLAAARFGGVLEAVEIGRSPLRLEPVSASFHGRDVFAPVAAHLATGATALAEAGSPLDPAELVGLVLPRARACDGGLVAHVLQADRYGNVVLDAGHADLSASGLRLGRALTVNGHRALFARTFADVPPGELVLYEDGYRVLSLAVNRGSALNALGLALDDEILIAPAP</sequence>
<dbReference type="InterPro" id="IPR046470">
    <property type="entry name" value="SAM_HAT_C"/>
</dbReference>
<evidence type="ECO:0000256" key="2">
    <source>
        <dbReference type="ARBA" id="ARBA00024035"/>
    </source>
</evidence>
<dbReference type="EMBL" id="CADCVQ010000054">
    <property type="protein sequence ID" value="CAA9487048.1"/>
    <property type="molecule type" value="Genomic_DNA"/>
</dbReference>